<gene>
    <name evidence="2" type="ORF">GFSPODELE1_LOCUS478</name>
</gene>
<keyword evidence="3" id="KW-1185">Reference proteome</keyword>
<organism evidence="2 3">
    <name type="scientific">Somion occarium</name>
    <dbReference type="NCBI Taxonomy" id="3059160"/>
    <lineage>
        <taxon>Eukaryota</taxon>
        <taxon>Fungi</taxon>
        <taxon>Dikarya</taxon>
        <taxon>Basidiomycota</taxon>
        <taxon>Agaricomycotina</taxon>
        <taxon>Agaricomycetes</taxon>
        <taxon>Polyporales</taxon>
        <taxon>Cerrenaceae</taxon>
        <taxon>Somion</taxon>
    </lineage>
</organism>
<evidence type="ECO:0000313" key="3">
    <source>
        <dbReference type="Proteomes" id="UP001497453"/>
    </source>
</evidence>
<feature type="region of interest" description="Disordered" evidence="1">
    <location>
        <begin position="186"/>
        <end position="211"/>
    </location>
</feature>
<name>A0ABP1CJD4_9APHY</name>
<protein>
    <submittedName>
        <fullName evidence="2">Uncharacterized protein</fullName>
    </submittedName>
</protein>
<dbReference type="EMBL" id="OZ037944">
    <property type="protein sequence ID" value="CAL1694819.1"/>
    <property type="molecule type" value="Genomic_DNA"/>
</dbReference>
<feature type="region of interest" description="Disordered" evidence="1">
    <location>
        <begin position="1"/>
        <end position="117"/>
    </location>
</feature>
<feature type="compositionally biased region" description="Low complexity" evidence="1">
    <location>
        <begin position="33"/>
        <end position="44"/>
    </location>
</feature>
<proteinExistence type="predicted"/>
<feature type="compositionally biased region" description="Basic and acidic residues" evidence="1">
    <location>
        <begin position="105"/>
        <end position="114"/>
    </location>
</feature>
<evidence type="ECO:0000313" key="2">
    <source>
        <dbReference type="EMBL" id="CAL1694819.1"/>
    </source>
</evidence>
<reference evidence="3" key="1">
    <citation type="submission" date="2024-04" db="EMBL/GenBank/DDBJ databases">
        <authorList>
            <person name="Shaw F."/>
            <person name="Minotto A."/>
        </authorList>
    </citation>
    <scope>NUCLEOTIDE SEQUENCE [LARGE SCALE GENOMIC DNA]</scope>
</reference>
<sequence>MPFFTTSITSRATHTPSVIDTMSKATKPEHNTNSETTSPSTPEPRVLNAVREFEHGRQRAKKSAHTASWREEKARKRQVKTQRAQTLFEPPAAHRQKGGHVKVQGIDRDERDLDGSDSDEAFDVEFIETPKWREQKLEVDLTNLIRPTKARRSKAGDFEVIPSVRSVLVLDDRDFAMVEDDEPWEYLSAGDDDSERKPAIPSYAEVAANSR</sequence>
<evidence type="ECO:0000256" key="1">
    <source>
        <dbReference type="SAM" id="MobiDB-lite"/>
    </source>
</evidence>
<accession>A0ABP1CJD4</accession>
<dbReference type="Proteomes" id="UP001497453">
    <property type="component" value="Chromosome 1"/>
</dbReference>
<feature type="compositionally biased region" description="Polar residues" evidence="1">
    <location>
        <begin position="1"/>
        <end position="24"/>
    </location>
</feature>